<feature type="region of interest" description="Disordered" evidence="1">
    <location>
        <begin position="1"/>
        <end position="83"/>
    </location>
</feature>
<evidence type="ECO:0000313" key="3">
    <source>
        <dbReference type="Proteomes" id="UP000799438"/>
    </source>
</evidence>
<accession>A0A6A6B084</accession>
<evidence type="ECO:0000256" key="1">
    <source>
        <dbReference type="SAM" id="MobiDB-lite"/>
    </source>
</evidence>
<evidence type="ECO:0000313" key="2">
    <source>
        <dbReference type="EMBL" id="KAF2136958.1"/>
    </source>
</evidence>
<reference evidence="2" key="1">
    <citation type="journal article" date="2020" name="Stud. Mycol.">
        <title>101 Dothideomycetes genomes: a test case for predicting lifestyles and emergence of pathogens.</title>
        <authorList>
            <person name="Haridas S."/>
            <person name="Albert R."/>
            <person name="Binder M."/>
            <person name="Bloem J."/>
            <person name="Labutti K."/>
            <person name="Salamov A."/>
            <person name="Andreopoulos B."/>
            <person name="Baker S."/>
            <person name="Barry K."/>
            <person name="Bills G."/>
            <person name="Bluhm B."/>
            <person name="Cannon C."/>
            <person name="Castanera R."/>
            <person name="Culley D."/>
            <person name="Daum C."/>
            <person name="Ezra D."/>
            <person name="Gonzalez J."/>
            <person name="Henrissat B."/>
            <person name="Kuo A."/>
            <person name="Liang C."/>
            <person name="Lipzen A."/>
            <person name="Lutzoni F."/>
            <person name="Magnuson J."/>
            <person name="Mondo S."/>
            <person name="Nolan M."/>
            <person name="Ohm R."/>
            <person name="Pangilinan J."/>
            <person name="Park H.-J."/>
            <person name="Ramirez L."/>
            <person name="Alfaro M."/>
            <person name="Sun H."/>
            <person name="Tritt A."/>
            <person name="Yoshinaga Y."/>
            <person name="Zwiers L.-H."/>
            <person name="Turgeon B."/>
            <person name="Goodwin S."/>
            <person name="Spatafora J."/>
            <person name="Crous P."/>
            <person name="Grigoriev I."/>
        </authorList>
    </citation>
    <scope>NUCLEOTIDE SEQUENCE</scope>
    <source>
        <strain evidence="2">CBS 121167</strain>
    </source>
</reference>
<protein>
    <submittedName>
        <fullName evidence="2">Uncharacterized protein</fullName>
    </submittedName>
</protein>
<gene>
    <name evidence="2" type="ORF">K452DRAFT_302353</name>
</gene>
<dbReference type="AlphaFoldDB" id="A0A6A6B084"/>
<organism evidence="2 3">
    <name type="scientific">Aplosporella prunicola CBS 121167</name>
    <dbReference type="NCBI Taxonomy" id="1176127"/>
    <lineage>
        <taxon>Eukaryota</taxon>
        <taxon>Fungi</taxon>
        <taxon>Dikarya</taxon>
        <taxon>Ascomycota</taxon>
        <taxon>Pezizomycotina</taxon>
        <taxon>Dothideomycetes</taxon>
        <taxon>Dothideomycetes incertae sedis</taxon>
        <taxon>Botryosphaeriales</taxon>
        <taxon>Aplosporellaceae</taxon>
        <taxon>Aplosporella</taxon>
    </lineage>
</organism>
<feature type="compositionally biased region" description="Acidic residues" evidence="1">
    <location>
        <begin position="47"/>
        <end position="57"/>
    </location>
</feature>
<keyword evidence="3" id="KW-1185">Reference proteome</keyword>
<dbReference type="Proteomes" id="UP000799438">
    <property type="component" value="Unassembled WGS sequence"/>
</dbReference>
<proteinExistence type="predicted"/>
<dbReference type="EMBL" id="ML995509">
    <property type="protein sequence ID" value="KAF2136958.1"/>
    <property type="molecule type" value="Genomic_DNA"/>
</dbReference>
<dbReference type="RefSeq" id="XP_033392676.1">
    <property type="nucleotide sequence ID" value="XM_033542578.1"/>
</dbReference>
<dbReference type="GeneID" id="54300075"/>
<name>A0A6A6B084_9PEZI</name>
<feature type="compositionally biased region" description="Acidic residues" evidence="1">
    <location>
        <begin position="66"/>
        <end position="77"/>
    </location>
</feature>
<feature type="compositionally biased region" description="Polar residues" evidence="1">
    <location>
        <begin position="1"/>
        <end position="18"/>
    </location>
</feature>
<sequence length="493" mass="58281">MNTQFTLPSMSKLESTVISEPAERSPSMSQTVSARGAGFDHVRHDGEIEDIDDMVVDSEEHGADESTSEDDSDENAEDVNGIEGEEDFIPFRVGRYKAVPGNARFDQATRLPLHLIDRRSGSAVKVCKPHFEVSWDSRTDIKRLNAWYRRCWCKLGGRQLQLPHLPWSEEELDFLRDVFQKNKGITHNEARQRFNDHFRGRTLTCRGQTWKFKERHEKIFSGAIFRFKIKRGDTRGKLSGDLWSEEEREFVRELCMEKLSYDRILKRYNKHFDGRTFDIDGKAWKFRPRTMSSLISAVHRHKLDGRDERVWYFWSEEEVEFVRELCKESSDYAAILKRFNKHFEGRTFESDGKSWEFRPRTLGSLHMTVRRLNLDGRDGQNLEDQNEQNLNAKNRQAWNPWTQEEREFVQDLFRTNLGYQAVRKHYNEHFKGRALQDNGEVWTFKLCSLKNFAHAVLYYRLRDRLSSDLPNLDDRAELLTEEEKEFLRKQGCL</sequence>